<protein>
    <recommendedName>
        <fullName evidence="3">Hydrophobin</fullName>
    </recommendedName>
</protein>
<accession>A0A2H3DFT4</accession>
<name>A0A2H3DFT4_ARMGA</name>
<gene>
    <name evidence="1" type="ORF">ARMGADRAFT_541200</name>
</gene>
<keyword evidence="2" id="KW-1185">Reference proteome</keyword>
<evidence type="ECO:0000313" key="2">
    <source>
        <dbReference type="Proteomes" id="UP000217790"/>
    </source>
</evidence>
<evidence type="ECO:0008006" key="3">
    <source>
        <dbReference type="Google" id="ProtNLM"/>
    </source>
</evidence>
<evidence type="ECO:0000313" key="1">
    <source>
        <dbReference type="EMBL" id="PBK86326.1"/>
    </source>
</evidence>
<dbReference type="Proteomes" id="UP000217790">
    <property type="component" value="Unassembled WGS sequence"/>
</dbReference>
<dbReference type="AlphaFoldDB" id="A0A2H3DFT4"/>
<dbReference type="EMBL" id="KZ293685">
    <property type="protein sequence ID" value="PBK86326.1"/>
    <property type="molecule type" value="Genomic_DNA"/>
</dbReference>
<sequence>MRVSHMSALTCTTIISAGTMPRSSTPQGPRPDASLSRQCGSKTCCDVTLPAIPPLLIIRGVCIPGSLFLYTRRLRAMTRSYVASRQPHLVSTAIRATPASNLQLHSSLNCDNPATYHTHRTLDV</sequence>
<dbReference type="OrthoDB" id="10293174at2759"/>
<organism evidence="1 2">
    <name type="scientific">Armillaria gallica</name>
    <name type="common">Bulbous honey fungus</name>
    <name type="synonym">Armillaria bulbosa</name>
    <dbReference type="NCBI Taxonomy" id="47427"/>
    <lineage>
        <taxon>Eukaryota</taxon>
        <taxon>Fungi</taxon>
        <taxon>Dikarya</taxon>
        <taxon>Basidiomycota</taxon>
        <taxon>Agaricomycotina</taxon>
        <taxon>Agaricomycetes</taxon>
        <taxon>Agaricomycetidae</taxon>
        <taxon>Agaricales</taxon>
        <taxon>Marasmiineae</taxon>
        <taxon>Physalacriaceae</taxon>
        <taxon>Armillaria</taxon>
    </lineage>
</organism>
<reference evidence="2" key="1">
    <citation type="journal article" date="2017" name="Nat. Ecol. Evol.">
        <title>Genome expansion and lineage-specific genetic innovations in the forest pathogenic fungi Armillaria.</title>
        <authorList>
            <person name="Sipos G."/>
            <person name="Prasanna A.N."/>
            <person name="Walter M.C."/>
            <person name="O'Connor E."/>
            <person name="Balint B."/>
            <person name="Krizsan K."/>
            <person name="Kiss B."/>
            <person name="Hess J."/>
            <person name="Varga T."/>
            <person name="Slot J."/>
            <person name="Riley R."/>
            <person name="Boka B."/>
            <person name="Rigling D."/>
            <person name="Barry K."/>
            <person name="Lee J."/>
            <person name="Mihaltcheva S."/>
            <person name="LaButti K."/>
            <person name="Lipzen A."/>
            <person name="Waldron R."/>
            <person name="Moloney N.M."/>
            <person name="Sperisen C."/>
            <person name="Kredics L."/>
            <person name="Vagvoelgyi C."/>
            <person name="Patrignani A."/>
            <person name="Fitzpatrick D."/>
            <person name="Nagy I."/>
            <person name="Doyle S."/>
            <person name="Anderson J.B."/>
            <person name="Grigoriev I.V."/>
            <person name="Gueldener U."/>
            <person name="Muensterkoetter M."/>
            <person name="Nagy L.G."/>
        </authorList>
    </citation>
    <scope>NUCLEOTIDE SEQUENCE [LARGE SCALE GENOMIC DNA]</scope>
    <source>
        <strain evidence="2">Ar21-2</strain>
    </source>
</reference>
<proteinExistence type="predicted"/>
<dbReference type="InParanoid" id="A0A2H3DFT4"/>